<proteinExistence type="predicted"/>
<dbReference type="STRING" id="905079.L1K510"/>
<reference evidence="5" key="2">
    <citation type="submission" date="2012-11" db="EMBL/GenBank/DDBJ databases">
        <authorList>
            <person name="Kuo A."/>
            <person name="Curtis B.A."/>
            <person name="Tanifuji G."/>
            <person name="Burki F."/>
            <person name="Gruber A."/>
            <person name="Irimia M."/>
            <person name="Maruyama S."/>
            <person name="Arias M.C."/>
            <person name="Ball S.G."/>
            <person name="Gile G.H."/>
            <person name="Hirakawa Y."/>
            <person name="Hopkins J.F."/>
            <person name="Rensing S.A."/>
            <person name="Schmutz J."/>
            <person name="Symeonidi A."/>
            <person name="Elias M."/>
            <person name="Eveleigh R.J."/>
            <person name="Herman E.K."/>
            <person name="Klute M.J."/>
            <person name="Nakayama T."/>
            <person name="Obornik M."/>
            <person name="Reyes-Prieto A."/>
            <person name="Armbrust E.V."/>
            <person name="Aves S.J."/>
            <person name="Beiko R.G."/>
            <person name="Coutinho P."/>
            <person name="Dacks J.B."/>
            <person name="Durnford D.G."/>
            <person name="Fast N.M."/>
            <person name="Green B.R."/>
            <person name="Grisdale C."/>
            <person name="Hempe F."/>
            <person name="Henrissat B."/>
            <person name="Hoppner M.P."/>
            <person name="Ishida K.-I."/>
            <person name="Kim E."/>
            <person name="Koreny L."/>
            <person name="Kroth P.G."/>
            <person name="Liu Y."/>
            <person name="Malik S.-B."/>
            <person name="Maier U.G."/>
            <person name="McRose D."/>
            <person name="Mock T."/>
            <person name="Neilson J.A."/>
            <person name="Onodera N.T."/>
            <person name="Poole A.M."/>
            <person name="Pritham E.J."/>
            <person name="Richards T.A."/>
            <person name="Rocap G."/>
            <person name="Roy S.W."/>
            <person name="Sarai C."/>
            <person name="Schaack S."/>
            <person name="Shirato S."/>
            <person name="Slamovits C.H."/>
            <person name="Spencer D.F."/>
            <person name="Suzuki S."/>
            <person name="Worden A.Z."/>
            <person name="Zauner S."/>
            <person name="Barry K."/>
            <person name="Bell C."/>
            <person name="Bharti A.K."/>
            <person name="Crow J.A."/>
            <person name="Grimwood J."/>
            <person name="Kramer R."/>
            <person name="Lindquist E."/>
            <person name="Lucas S."/>
            <person name="Salamov A."/>
            <person name="McFadden G.I."/>
            <person name="Lane C.E."/>
            <person name="Keeling P.J."/>
            <person name="Gray M.W."/>
            <person name="Grigoriev I.V."/>
            <person name="Archibald J.M."/>
        </authorList>
    </citation>
    <scope>NUCLEOTIDE SEQUENCE</scope>
    <source>
        <strain evidence="5">CCMP2712</strain>
    </source>
</reference>
<keyword evidence="2 3" id="KW-0802">TPR repeat</keyword>
<evidence type="ECO:0000256" key="1">
    <source>
        <dbReference type="ARBA" id="ARBA00022737"/>
    </source>
</evidence>
<dbReference type="HOGENOM" id="CLU_2203931_0_0_1"/>
<sequence length="108" mass="12646">MEAARKEKDLGNDKYKEKKLQEALVHYTRSLDLLPRDNELSHLVLSNRALVHIEQRNFLQAEKDCSDAIEIHSRWAKAWHRRGVARCKQGKLEEAMKDLEEALKIEPN</sequence>
<dbReference type="Proteomes" id="UP000011087">
    <property type="component" value="Unassembled WGS sequence"/>
</dbReference>
<dbReference type="Pfam" id="PF00515">
    <property type="entry name" value="TPR_1"/>
    <property type="match status" value="1"/>
</dbReference>
<dbReference type="PaxDb" id="55529-EKX55545"/>
<dbReference type="Gene3D" id="1.25.40.10">
    <property type="entry name" value="Tetratricopeptide repeat domain"/>
    <property type="match status" value="1"/>
</dbReference>
<evidence type="ECO:0000256" key="3">
    <source>
        <dbReference type="PROSITE-ProRule" id="PRU00339"/>
    </source>
</evidence>
<dbReference type="SUPFAM" id="SSF48452">
    <property type="entry name" value="TPR-like"/>
    <property type="match status" value="1"/>
</dbReference>
<dbReference type="PROSITE" id="PS50005">
    <property type="entry name" value="TPR"/>
    <property type="match status" value="2"/>
</dbReference>
<protein>
    <submittedName>
        <fullName evidence="4">Uncharacterized protein</fullName>
    </submittedName>
</protein>
<dbReference type="eggNOG" id="KOG4648">
    <property type="taxonomic scope" value="Eukaryota"/>
</dbReference>
<feature type="repeat" description="TPR" evidence="3">
    <location>
        <begin position="4"/>
        <end position="37"/>
    </location>
</feature>
<dbReference type="PANTHER" id="PTHR22904">
    <property type="entry name" value="TPR REPEAT CONTAINING PROTEIN"/>
    <property type="match status" value="1"/>
</dbReference>
<accession>A0A0C3UHA7</accession>
<keyword evidence="1" id="KW-0677">Repeat</keyword>
<dbReference type="InterPro" id="IPR011990">
    <property type="entry name" value="TPR-like_helical_dom_sf"/>
</dbReference>
<keyword evidence="5" id="KW-1185">Reference proteome</keyword>
<feature type="repeat" description="TPR" evidence="3">
    <location>
        <begin position="76"/>
        <end position="108"/>
    </location>
</feature>
<name>A0A0C3UHA7_GUITC</name>
<organism evidence="4 5">
    <name type="scientific">Guillardia theta (strain CCMP2712)</name>
    <name type="common">Cryptophyte</name>
    <dbReference type="NCBI Taxonomy" id="905079"/>
    <lineage>
        <taxon>Eukaryota</taxon>
        <taxon>Cryptophyceae</taxon>
        <taxon>Pyrenomonadales</taxon>
        <taxon>Geminigeraceae</taxon>
        <taxon>Guillardia</taxon>
    </lineage>
</organism>
<evidence type="ECO:0000313" key="5">
    <source>
        <dbReference type="Proteomes" id="UP000011087"/>
    </source>
</evidence>
<dbReference type="InterPro" id="IPR019734">
    <property type="entry name" value="TPR_rpt"/>
</dbReference>
<dbReference type="PANTHER" id="PTHR22904:SF523">
    <property type="entry name" value="STRESS-INDUCED-PHOSPHOPROTEIN 1"/>
    <property type="match status" value="1"/>
</dbReference>
<dbReference type="PROSITE" id="PS50293">
    <property type="entry name" value="TPR_REGION"/>
    <property type="match status" value="1"/>
</dbReference>
<reference evidence="4" key="3">
    <citation type="submission" date="2016-03" db="UniProtKB">
        <authorList>
            <consortium name="EnsemblProtists"/>
        </authorList>
    </citation>
    <scope>IDENTIFICATION</scope>
</reference>
<dbReference type="OMA" id="MNDFHAA"/>
<evidence type="ECO:0000313" key="4">
    <source>
        <dbReference type="EnsemblProtists" id="EKX55545"/>
    </source>
</evidence>
<evidence type="ECO:0000256" key="2">
    <source>
        <dbReference type="ARBA" id="ARBA00022803"/>
    </source>
</evidence>
<reference evidence="5" key="1">
    <citation type="journal article" date="2012" name="Nature">
        <title>Algal genomes reveal evolutionary mosaicism and the fate of nucleomorphs.</title>
        <authorList>
            <consortium name="DOE Joint Genome Institute"/>
            <person name="Curtis B.A."/>
            <person name="Tanifuji G."/>
            <person name="Burki F."/>
            <person name="Gruber A."/>
            <person name="Irimia M."/>
            <person name="Maruyama S."/>
            <person name="Arias M.C."/>
            <person name="Ball S.G."/>
            <person name="Gile G.H."/>
            <person name="Hirakawa Y."/>
            <person name="Hopkins J.F."/>
            <person name="Kuo A."/>
            <person name="Rensing S.A."/>
            <person name="Schmutz J."/>
            <person name="Symeonidi A."/>
            <person name="Elias M."/>
            <person name="Eveleigh R.J."/>
            <person name="Herman E.K."/>
            <person name="Klute M.J."/>
            <person name="Nakayama T."/>
            <person name="Obornik M."/>
            <person name="Reyes-Prieto A."/>
            <person name="Armbrust E.V."/>
            <person name="Aves S.J."/>
            <person name="Beiko R.G."/>
            <person name="Coutinho P."/>
            <person name="Dacks J.B."/>
            <person name="Durnford D.G."/>
            <person name="Fast N.M."/>
            <person name="Green B.R."/>
            <person name="Grisdale C.J."/>
            <person name="Hempel F."/>
            <person name="Henrissat B."/>
            <person name="Hoppner M.P."/>
            <person name="Ishida K."/>
            <person name="Kim E."/>
            <person name="Koreny L."/>
            <person name="Kroth P.G."/>
            <person name="Liu Y."/>
            <person name="Malik S.B."/>
            <person name="Maier U.G."/>
            <person name="McRose D."/>
            <person name="Mock T."/>
            <person name="Neilson J.A."/>
            <person name="Onodera N.T."/>
            <person name="Poole A.M."/>
            <person name="Pritham E.J."/>
            <person name="Richards T.A."/>
            <person name="Rocap G."/>
            <person name="Roy S.W."/>
            <person name="Sarai C."/>
            <person name="Schaack S."/>
            <person name="Shirato S."/>
            <person name="Slamovits C.H."/>
            <person name="Spencer D.F."/>
            <person name="Suzuki S."/>
            <person name="Worden A.Z."/>
            <person name="Zauner S."/>
            <person name="Barry K."/>
            <person name="Bell C."/>
            <person name="Bharti A.K."/>
            <person name="Crow J.A."/>
            <person name="Grimwood J."/>
            <person name="Kramer R."/>
            <person name="Lindquist E."/>
            <person name="Lucas S."/>
            <person name="Salamov A."/>
            <person name="McFadden G.I."/>
            <person name="Lane C.E."/>
            <person name="Keeling P.J."/>
            <person name="Gray M.W."/>
            <person name="Grigoriev I.V."/>
            <person name="Archibald J.M."/>
        </authorList>
    </citation>
    <scope>NUCLEOTIDE SEQUENCE</scope>
    <source>
        <strain evidence="5">CCMP2712</strain>
    </source>
</reference>
<dbReference type="OrthoDB" id="629492at2759"/>
<dbReference type="EnsemblProtists" id="EKX55545">
    <property type="protein sequence ID" value="EKX55545"/>
    <property type="gene ID" value="GUITHDRAFT_58183"/>
</dbReference>
<dbReference type="SMART" id="SM00028">
    <property type="entry name" value="TPR"/>
    <property type="match status" value="3"/>
</dbReference>